<feature type="domain" description="Telomeric single stranded DNA binding POT1/Cdc13" evidence="2">
    <location>
        <begin position="462"/>
        <end position="610"/>
    </location>
</feature>
<dbReference type="Gene3D" id="2.40.50.140">
    <property type="entry name" value="Nucleic acid-binding proteins"/>
    <property type="match status" value="1"/>
</dbReference>
<dbReference type="Pfam" id="PF02765">
    <property type="entry name" value="POT1"/>
    <property type="match status" value="1"/>
</dbReference>
<feature type="compositionally biased region" description="Polar residues" evidence="1">
    <location>
        <begin position="243"/>
        <end position="252"/>
    </location>
</feature>
<dbReference type="KEGG" id="vpo:Kpol_1054p25"/>
<dbReference type="SMART" id="SM00976">
    <property type="entry name" value="Telo_bind"/>
    <property type="match status" value="1"/>
</dbReference>
<dbReference type="Gene3D" id="2.40.50.800">
    <property type="match status" value="1"/>
</dbReference>
<sequence length="787" mass="91129">MDHITKFVTSSSQLIDLIENESEKANVYVEFVSLFTSLQYDSKTGFTLKFDSFSNSTLNSSPFVVNFQEPFSSDTRTKVLRLCDKFDIDLPIDFNSESPSFSIENIYLEKLCFVNCIGRYAYNGIHPVVFAEKIRPISLPSVMKLLTNKTVNETAFSLSSIFDNLINLNSNSNRSFKFVELENYEPKFGEFIQGRQQNLAVQLKLKNPLFSASRGYQDSCKDFDSMREFESQCNDSSVKEEPTTSLFNNESGYKSREASDEEFDPNPPKRQKSVVNETSDDVKKWDGSNDIMNSSRIGERYTVEGKFLNIFPIRFDSLDNLKYWSLRLYFQPTEWYDRNADIIIPNKNCIEIMVFNLDEFKNLFGTLVNNSESLSLLLFSYEVSLEIKRSKWSFDKTIFTSVWTLSNMKILRKLEIDNETNQRLTPTTEDIKNNNNGKYKSKIKDDMAWNDKDELIKFEDLRVPINEKIFFKTVGMLISCSFTHPSFVSLVFTDFTYNSIPQKYLFDRFLIDYDNKLELDEGYRVIMYHNQFEEFDEEVKKVYGYSTREMIKHGTENISGIGIICKLSIKGSLYNDKLHLIARKAKILTNSTVRTAEEDILINSLFKKSFHRISNSAIMFQFDKFSHCFSITKSNGQIALVTGSELGHDNNNDNHSNNNNNNILIYPSIDVLQSATDSENKNDYILRIKVLSVENDKELIRLIVTDDLDEQEFINPNNILNIDILNQTLDTINESLNFMESINNIRLRKLIDKTIELQITKLKIKDSKLLLWTPANHSLKKILSQSS</sequence>
<dbReference type="InterPro" id="IPR040650">
    <property type="entry name" value="Cdc13_OB2"/>
</dbReference>
<keyword evidence="4" id="KW-1185">Reference proteome</keyword>
<dbReference type="AlphaFoldDB" id="A7TIB2"/>
<gene>
    <name evidence="3" type="ORF">Kpol_1054p25</name>
</gene>
<name>A7TIB2_VANPO</name>
<dbReference type="Gene3D" id="2.40.50.860">
    <property type="match status" value="1"/>
</dbReference>
<dbReference type="SUPFAM" id="SSF50249">
    <property type="entry name" value="Nucleic acid-binding proteins"/>
    <property type="match status" value="1"/>
</dbReference>
<evidence type="ECO:0000313" key="4">
    <source>
        <dbReference type="Proteomes" id="UP000000267"/>
    </source>
</evidence>
<dbReference type="FunCoup" id="A7TIB2">
    <property type="interactions" value="80"/>
</dbReference>
<dbReference type="OrthoDB" id="4067010at2759"/>
<dbReference type="GO" id="GO:0000781">
    <property type="term" value="C:chromosome, telomeric region"/>
    <property type="evidence" value="ECO:0007669"/>
    <property type="project" value="InterPro"/>
</dbReference>
<dbReference type="GO" id="GO:0003677">
    <property type="term" value="F:DNA binding"/>
    <property type="evidence" value="ECO:0007669"/>
    <property type="project" value="InterPro"/>
</dbReference>
<dbReference type="HOGENOM" id="CLU_344227_0_0_1"/>
<organism evidence="4">
    <name type="scientific">Vanderwaltozyma polyspora (strain ATCC 22028 / DSM 70294 / BCRC 21397 / CBS 2163 / NBRC 10782 / NRRL Y-8283 / UCD 57-17)</name>
    <name type="common">Kluyveromyces polysporus</name>
    <dbReference type="NCBI Taxonomy" id="436907"/>
    <lineage>
        <taxon>Eukaryota</taxon>
        <taxon>Fungi</taxon>
        <taxon>Dikarya</taxon>
        <taxon>Ascomycota</taxon>
        <taxon>Saccharomycotina</taxon>
        <taxon>Saccharomycetes</taxon>
        <taxon>Saccharomycetales</taxon>
        <taxon>Saccharomycetaceae</taxon>
        <taxon>Vanderwaltozyma</taxon>
    </lineage>
</organism>
<reference evidence="3 4" key="1">
    <citation type="journal article" date="2007" name="Proc. Natl. Acad. Sci. U.S.A.">
        <title>Independent sorting-out of thousands of duplicated gene pairs in two yeast species descended from a whole-genome duplication.</title>
        <authorList>
            <person name="Scannell D.R."/>
            <person name="Frank A.C."/>
            <person name="Conant G.C."/>
            <person name="Byrne K.P."/>
            <person name="Woolfit M."/>
            <person name="Wolfe K.H."/>
        </authorList>
    </citation>
    <scope>NUCLEOTIDE SEQUENCE [LARGE SCALE GENOMIC DNA]</scope>
    <source>
        <strain evidence="4">ATCC 22028 / DSM 70294 / BCRC 21397 / CBS 2163 / NBRC 10782 / NRRL Y-8283 / UCD 57-17</strain>
    </source>
</reference>
<dbReference type="Gene3D" id="1.10.10.2380">
    <property type="match status" value="1"/>
</dbReference>
<dbReference type="Pfam" id="PF18233">
    <property type="entry name" value="Cdc13_OB4_dimer"/>
    <property type="match status" value="1"/>
</dbReference>
<dbReference type="Pfam" id="PF18691">
    <property type="entry name" value="Cdc13_OB2"/>
    <property type="match status" value="1"/>
</dbReference>
<accession>A7TIB2</accession>
<dbReference type="OMA" id="ECTFREL"/>
<dbReference type="EMBL" id="DS480395">
    <property type="protein sequence ID" value="EDO17978.1"/>
    <property type="molecule type" value="Genomic_DNA"/>
</dbReference>
<dbReference type="InterPro" id="IPR031749">
    <property type="entry name" value="Cdc13_N"/>
</dbReference>
<dbReference type="InterPro" id="IPR041028">
    <property type="entry name" value="Cdc13_OB4_dimer"/>
</dbReference>
<protein>
    <recommendedName>
        <fullName evidence="2">Telomeric single stranded DNA binding POT1/Cdc13 domain-containing protein</fullName>
    </recommendedName>
</protein>
<dbReference type="RefSeq" id="XP_001645836.1">
    <property type="nucleotide sequence ID" value="XM_001645786.1"/>
</dbReference>
<proteinExistence type="predicted"/>
<feature type="region of interest" description="Disordered" evidence="1">
    <location>
        <begin position="233"/>
        <end position="281"/>
    </location>
</feature>
<dbReference type="GO" id="GO:0000723">
    <property type="term" value="P:telomere maintenance"/>
    <property type="evidence" value="ECO:0007669"/>
    <property type="project" value="InterPro"/>
</dbReference>
<dbReference type="STRING" id="436907.A7TIB2"/>
<dbReference type="GeneID" id="5546242"/>
<dbReference type="InterPro" id="IPR012340">
    <property type="entry name" value="NA-bd_OB-fold"/>
</dbReference>
<evidence type="ECO:0000259" key="2">
    <source>
        <dbReference type="SMART" id="SM00976"/>
    </source>
</evidence>
<dbReference type="PhylomeDB" id="A7TIB2"/>
<evidence type="ECO:0000256" key="1">
    <source>
        <dbReference type="SAM" id="MobiDB-lite"/>
    </source>
</evidence>
<dbReference type="Pfam" id="PF16853">
    <property type="entry name" value="CDC13_N"/>
    <property type="match status" value="1"/>
</dbReference>
<dbReference type="InterPro" id="IPR011564">
    <property type="entry name" value="Telomer_end-bd_POT1/Cdc13"/>
</dbReference>
<dbReference type="Proteomes" id="UP000000267">
    <property type="component" value="Unassembled WGS sequence"/>
</dbReference>
<dbReference type="InParanoid" id="A7TIB2"/>
<dbReference type="eggNOG" id="ENOG502QU50">
    <property type="taxonomic scope" value="Eukaryota"/>
</dbReference>
<evidence type="ECO:0000313" key="3">
    <source>
        <dbReference type="EMBL" id="EDO17978.1"/>
    </source>
</evidence>